<dbReference type="Gene3D" id="3.30.559.30">
    <property type="entry name" value="Nonribosomal peptide synthetase, condensation domain"/>
    <property type="match status" value="1"/>
</dbReference>
<dbReference type="PROSITE" id="PS00455">
    <property type="entry name" value="AMP_BINDING"/>
    <property type="match status" value="1"/>
</dbReference>
<dbReference type="InterPro" id="IPR009081">
    <property type="entry name" value="PP-bd_ACP"/>
</dbReference>
<dbReference type="InterPro" id="IPR042099">
    <property type="entry name" value="ANL_N_sf"/>
</dbReference>
<gene>
    <name evidence="4" type="ORF">EDS130_LOCUS45802</name>
</gene>
<dbReference type="Gene3D" id="3.30.300.30">
    <property type="match status" value="1"/>
</dbReference>
<dbReference type="Proteomes" id="UP000663852">
    <property type="component" value="Unassembled WGS sequence"/>
</dbReference>
<dbReference type="InterPro" id="IPR025110">
    <property type="entry name" value="AMP-bd_C"/>
</dbReference>
<organism evidence="4 5">
    <name type="scientific">Adineta ricciae</name>
    <name type="common">Rotifer</name>
    <dbReference type="NCBI Taxonomy" id="249248"/>
    <lineage>
        <taxon>Eukaryota</taxon>
        <taxon>Metazoa</taxon>
        <taxon>Spiralia</taxon>
        <taxon>Gnathifera</taxon>
        <taxon>Rotifera</taxon>
        <taxon>Eurotatoria</taxon>
        <taxon>Bdelloidea</taxon>
        <taxon>Adinetida</taxon>
        <taxon>Adinetidae</taxon>
        <taxon>Adineta</taxon>
    </lineage>
</organism>
<dbReference type="OrthoDB" id="10035141at2759"/>
<dbReference type="GO" id="GO:0044550">
    <property type="term" value="P:secondary metabolite biosynthetic process"/>
    <property type="evidence" value="ECO:0007669"/>
    <property type="project" value="TreeGrafter"/>
</dbReference>
<dbReference type="Pfam" id="PF13193">
    <property type="entry name" value="AMP-binding_C"/>
    <property type="match status" value="1"/>
</dbReference>
<evidence type="ECO:0000313" key="4">
    <source>
        <dbReference type="EMBL" id="CAF1548089.1"/>
    </source>
</evidence>
<dbReference type="SUPFAM" id="SSF47336">
    <property type="entry name" value="ACP-like"/>
    <property type="match status" value="1"/>
</dbReference>
<feature type="domain" description="Carrier" evidence="3">
    <location>
        <begin position="256"/>
        <end position="334"/>
    </location>
</feature>
<reference evidence="4" key="1">
    <citation type="submission" date="2021-02" db="EMBL/GenBank/DDBJ databases">
        <authorList>
            <person name="Nowell W R."/>
        </authorList>
    </citation>
    <scope>NUCLEOTIDE SEQUENCE</scope>
</reference>
<proteinExistence type="predicted"/>
<dbReference type="Pfam" id="PF00550">
    <property type="entry name" value="PP-binding"/>
    <property type="match status" value="1"/>
</dbReference>
<dbReference type="GO" id="GO:0003824">
    <property type="term" value="F:catalytic activity"/>
    <property type="evidence" value="ECO:0007669"/>
    <property type="project" value="InterPro"/>
</dbReference>
<evidence type="ECO:0000313" key="5">
    <source>
        <dbReference type="Proteomes" id="UP000663852"/>
    </source>
</evidence>
<dbReference type="Pfam" id="PF00501">
    <property type="entry name" value="AMP-binding"/>
    <property type="match status" value="2"/>
</dbReference>
<keyword evidence="1" id="KW-0596">Phosphopantetheine</keyword>
<evidence type="ECO:0000259" key="3">
    <source>
        <dbReference type="PROSITE" id="PS50075"/>
    </source>
</evidence>
<accession>A0A815WN33</accession>
<dbReference type="InterPro" id="IPR020845">
    <property type="entry name" value="AMP-binding_CS"/>
</dbReference>
<dbReference type="AlphaFoldDB" id="A0A815WN33"/>
<keyword evidence="2" id="KW-0597">Phosphoprotein</keyword>
<dbReference type="PROSITE" id="PS50075">
    <property type="entry name" value="CARRIER"/>
    <property type="match status" value="1"/>
</dbReference>
<dbReference type="GO" id="GO:0005737">
    <property type="term" value="C:cytoplasm"/>
    <property type="evidence" value="ECO:0007669"/>
    <property type="project" value="TreeGrafter"/>
</dbReference>
<feature type="non-terminal residue" evidence="4">
    <location>
        <position position="1"/>
    </location>
</feature>
<dbReference type="Gene3D" id="1.10.1200.10">
    <property type="entry name" value="ACP-like"/>
    <property type="match status" value="1"/>
</dbReference>
<dbReference type="Pfam" id="PF00668">
    <property type="entry name" value="Condensation"/>
    <property type="match status" value="1"/>
</dbReference>
<comment type="caution">
    <text evidence="4">The sequence shown here is derived from an EMBL/GenBank/DDBJ whole genome shotgun (WGS) entry which is preliminary data.</text>
</comment>
<dbReference type="InterPro" id="IPR001242">
    <property type="entry name" value="Condensation_dom"/>
</dbReference>
<sequence length="1013" mass="113868">MSFCQYDLSEPFPTKLIQRLNKHLSSTTESPGRCVVWNNYGPAETTIACIIHRIDMSCEHSRTAIGTVIPGYRCLIVDEFSQPVTLNQEGELLVGGVGVFAGYLGRNDLTDRALVDIDGQVFYRTGDLVRLDNDGLLYYVGRKDHQIKLRGQRLEPGEIERCVLEASPLITSSVVVKWDDDHLVAYVQSDDISEKELRQHCESHLPSYMVPSVFIVVKQLPLNANGKVDRQLLPAPDFSSLLSSSTSDVNYDQTAESNTELEARIHSLWCELLGHTRIPTTASIFSVGGHSLLLMQLYHRYKTTFDFDTQALNIAQLFKHTTIIDHARLLALSINDERYHREQWFPLCVTQGPLSFAQERIFLDEQVRLISKDKNVYAVPLIYRLSCVLSSLSISRLRRALHSLVAKHSILRTKISTDTNGVLIQTVLPSTDRAQGYFGFRVTCVDDEQTNMLEILGCSDLFDLATGRVLHCQIIRQHTHSFDDNDDQLSDGDIISFNIHHSAFDGGSAATFLRDLSVAYESDDELETEDSALQYIDYAAHERQLGMSASADFWRVQLDAYDLERGLVLPVDRHRLSDERSGGAWVGQFTFDDDLSRSFLSFASLHNVTPFQLGLATFYAYLFKLTGGQQDLCVGSINSNRYRVELRNMIGMFVATLPYRVQLDPNGSFEQLVGQVRDRCLSILEHSHYPLQHIIGSHHAPAFLEIMFDFITDESNIERVNLGGTVLQSISADLFDHIAKFDMMVTFVHSQSTGISCSLVCSQDLFDDTTVQLMTERFSCLLHHLFNSALFTTEKQPLCQLSLILPHEQLLIDAMKNNDNHRPSSTDQIISQLFYEKASNYSQKVAVDLDEQFLTYSELLVYAQHLAVVLIDTHGVKVGDIVCQCVERSLSMVIGIMAIETVGAVYCPLSPQDPLHRLHALVEQTHSRLVLVHASTREIFDGHHALLDIDQALNMNSEVSDNDRDRLSHVAVSGDNIGYVIFTSGSTGTPKAVQVRQRNFVEAIRSLVEVGTF</sequence>
<dbReference type="InterPro" id="IPR000873">
    <property type="entry name" value="AMP-dep_synth/lig_dom"/>
</dbReference>
<dbReference type="InterPro" id="IPR045851">
    <property type="entry name" value="AMP-bd_C_sf"/>
</dbReference>
<dbReference type="EMBL" id="CAJNOJ010001271">
    <property type="protein sequence ID" value="CAF1548089.1"/>
    <property type="molecule type" value="Genomic_DNA"/>
</dbReference>
<evidence type="ECO:0000256" key="1">
    <source>
        <dbReference type="ARBA" id="ARBA00022450"/>
    </source>
</evidence>
<dbReference type="SUPFAM" id="SSF56801">
    <property type="entry name" value="Acetyl-CoA synthetase-like"/>
    <property type="match status" value="2"/>
</dbReference>
<dbReference type="SUPFAM" id="SSF52777">
    <property type="entry name" value="CoA-dependent acyltransferases"/>
    <property type="match status" value="2"/>
</dbReference>
<dbReference type="Gene3D" id="3.40.50.12780">
    <property type="entry name" value="N-terminal domain of ligase-like"/>
    <property type="match status" value="1"/>
</dbReference>
<dbReference type="InterPro" id="IPR036736">
    <property type="entry name" value="ACP-like_sf"/>
</dbReference>
<protein>
    <recommendedName>
        <fullName evidence="3">Carrier domain-containing protein</fullName>
    </recommendedName>
</protein>
<name>A0A815WN33_ADIRI</name>
<dbReference type="Gene3D" id="3.40.50.980">
    <property type="match status" value="2"/>
</dbReference>
<dbReference type="PANTHER" id="PTHR45527">
    <property type="entry name" value="NONRIBOSOMAL PEPTIDE SYNTHETASE"/>
    <property type="match status" value="1"/>
</dbReference>
<dbReference type="InterPro" id="IPR023213">
    <property type="entry name" value="CAT-like_dom_sf"/>
</dbReference>
<dbReference type="GO" id="GO:0031177">
    <property type="term" value="F:phosphopantetheine binding"/>
    <property type="evidence" value="ECO:0007669"/>
    <property type="project" value="TreeGrafter"/>
</dbReference>
<dbReference type="PANTHER" id="PTHR45527:SF1">
    <property type="entry name" value="FATTY ACID SYNTHASE"/>
    <property type="match status" value="1"/>
</dbReference>
<dbReference type="GO" id="GO:0043041">
    <property type="term" value="P:amino acid activation for nonribosomal peptide biosynthetic process"/>
    <property type="evidence" value="ECO:0007669"/>
    <property type="project" value="TreeGrafter"/>
</dbReference>
<evidence type="ECO:0000256" key="2">
    <source>
        <dbReference type="ARBA" id="ARBA00022553"/>
    </source>
</evidence>
<dbReference type="Gene3D" id="3.30.559.10">
    <property type="entry name" value="Chloramphenicol acetyltransferase-like domain"/>
    <property type="match status" value="1"/>
</dbReference>